<evidence type="ECO:0000256" key="5">
    <source>
        <dbReference type="SAM" id="SignalP"/>
    </source>
</evidence>
<evidence type="ECO:0000256" key="1">
    <source>
        <dbReference type="ARBA" id="ARBA00004613"/>
    </source>
</evidence>
<dbReference type="InterPro" id="IPR052052">
    <property type="entry name" value="Polysaccharide_Lyase_9"/>
</dbReference>
<dbReference type="Pfam" id="PF07602">
    <property type="entry name" value="DUF1565"/>
    <property type="match status" value="1"/>
</dbReference>
<organism evidence="8 9">
    <name type="scientific">Saccharopolyspora erythraea</name>
    <name type="common">Streptomyces erythraeus</name>
    <dbReference type="NCBI Taxonomy" id="1836"/>
    <lineage>
        <taxon>Bacteria</taxon>
        <taxon>Bacillati</taxon>
        <taxon>Actinomycetota</taxon>
        <taxon>Actinomycetes</taxon>
        <taxon>Pseudonocardiales</taxon>
        <taxon>Pseudonocardiaceae</taxon>
        <taxon>Saccharopolyspora</taxon>
    </lineage>
</organism>
<dbReference type="NCBIfam" id="TIGR03804">
    <property type="entry name" value="para_beta_helix"/>
    <property type="match status" value="1"/>
</dbReference>
<reference evidence="8 9" key="1">
    <citation type="journal article" date="2019" name="Int. J. Syst. Evol. Microbiol.">
        <title>The Global Catalogue of Microorganisms (GCM) 10K type strain sequencing project: providing services to taxonomists for standard genome sequencing and annotation.</title>
        <authorList>
            <consortium name="The Broad Institute Genomics Platform"/>
            <consortium name="The Broad Institute Genome Sequencing Center for Infectious Disease"/>
            <person name="Wu L."/>
            <person name="Ma J."/>
        </authorList>
    </citation>
    <scope>NUCLEOTIDE SEQUENCE [LARGE SCALE GENOMIC DNA]</scope>
    <source>
        <strain evidence="8 9">JCM 10303</strain>
    </source>
</reference>
<proteinExistence type="predicted"/>
<dbReference type="InterPro" id="IPR011050">
    <property type="entry name" value="Pectin_lyase_fold/virulence"/>
</dbReference>
<dbReference type="InterPro" id="IPR011459">
    <property type="entry name" value="DUF1565"/>
</dbReference>
<dbReference type="SUPFAM" id="SSF51126">
    <property type="entry name" value="Pectin lyase-like"/>
    <property type="match status" value="1"/>
</dbReference>
<dbReference type="InterPro" id="IPR012334">
    <property type="entry name" value="Pectin_lyas_fold"/>
</dbReference>
<dbReference type="EMBL" id="BAAAGS010000005">
    <property type="protein sequence ID" value="GAA0513698.1"/>
    <property type="molecule type" value="Genomic_DNA"/>
</dbReference>
<dbReference type="InterPro" id="IPR022441">
    <property type="entry name" value="Para_beta_helix_rpt-2"/>
</dbReference>
<feature type="chain" id="PRO_5046490459" description="DUF1565 domain-containing protein" evidence="5">
    <location>
        <begin position="24"/>
        <end position="573"/>
    </location>
</feature>
<protein>
    <recommendedName>
        <fullName evidence="10">DUF1565 domain-containing protein</fullName>
    </recommendedName>
</protein>
<evidence type="ECO:0000259" key="6">
    <source>
        <dbReference type="Pfam" id="PF07602"/>
    </source>
</evidence>
<dbReference type="PANTHER" id="PTHR40088">
    <property type="entry name" value="PECTATE LYASE (EUROFUNG)"/>
    <property type="match status" value="1"/>
</dbReference>
<feature type="compositionally biased region" description="Basic and acidic residues" evidence="4">
    <location>
        <begin position="523"/>
        <end position="539"/>
    </location>
</feature>
<dbReference type="InterPro" id="IPR039448">
    <property type="entry name" value="Beta_helix"/>
</dbReference>
<name>A0ABN1C808_SACER</name>
<dbReference type="Pfam" id="PF13229">
    <property type="entry name" value="Beta_helix"/>
    <property type="match status" value="1"/>
</dbReference>
<feature type="signal peptide" evidence="5">
    <location>
        <begin position="1"/>
        <end position="23"/>
    </location>
</feature>
<feature type="region of interest" description="Disordered" evidence="4">
    <location>
        <begin position="509"/>
        <end position="541"/>
    </location>
</feature>
<evidence type="ECO:0000256" key="4">
    <source>
        <dbReference type="SAM" id="MobiDB-lite"/>
    </source>
</evidence>
<comment type="subcellular location">
    <subcellularLocation>
        <location evidence="1">Secreted</location>
    </subcellularLocation>
</comment>
<sequence>MRPLPCLALAGLLLMSCAPAKQAGPAGGTPPARLAVTEYQAPPGSLFVATNGDDSAQGGETTPLRTLGEAVRRAPQGTTIVLREGTYRETVGLVGKKLTIQPYPRERVWLKGSRVISRWSASGNAWRHTDWDPPLCRTCYLPEIIDPAHPLAGLPDMVFVDGRPLRQVGERSAVTAGTFHVDVKRKELLIGDNPRGRLVEAAEFPWLLQFDGPEAAHSAIRGIGIAHYGSNQEYGQRGAMVVVNAPSVTLENNTFAASASTGAAVFQPDGTVKGNHFVDNGLVGLMANRADRLRLTGNTFARNNNEHFALSGEAIGAAGAKITRSKHPYVADNAFVDNFATGWWCDLGCTDAVVIRNLARGNAVNGIYYEVSARAIIASNTVVGNRARGIKISSSDRVRLHHNTMVGNAVALGIYNDPRSPSSDPYSEQLGLSWITSRTELVSNFFIGPNPFVESADHKPRPKPPAPFVSVSDGNAYLWQEGKGPLATWSLGRGEIVTINSLAHLQTTGHDRHSLQAPPAPDPFRDPGKGDYRLREKAPGYRAGRPLARDIAEVLGLAPNEHPDVGMLTGPRS</sequence>
<evidence type="ECO:0000256" key="2">
    <source>
        <dbReference type="ARBA" id="ARBA00022525"/>
    </source>
</evidence>
<comment type="caution">
    <text evidence="8">The sequence shown here is derived from an EMBL/GenBank/DDBJ whole genome shotgun (WGS) entry which is preliminary data.</text>
</comment>
<evidence type="ECO:0000313" key="8">
    <source>
        <dbReference type="EMBL" id="GAA0513698.1"/>
    </source>
</evidence>
<dbReference type="InterPro" id="IPR006626">
    <property type="entry name" value="PbH1"/>
</dbReference>
<keyword evidence="2" id="KW-0964">Secreted</keyword>
<dbReference type="PANTHER" id="PTHR40088:SF2">
    <property type="entry name" value="SECRETED SUGAR HYDROLASE"/>
    <property type="match status" value="1"/>
</dbReference>
<dbReference type="Gene3D" id="2.160.20.10">
    <property type="entry name" value="Single-stranded right-handed beta-helix, Pectin lyase-like"/>
    <property type="match status" value="2"/>
</dbReference>
<feature type="domain" description="Right handed beta helix" evidence="7">
    <location>
        <begin position="241"/>
        <end position="404"/>
    </location>
</feature>
<accession>A0ABN1C808</accession>
<evidence type="ECO:0000256" key="3">
    <source>
        <dbReference type="ARBA" id="ARBA00022729"/>
    </source>
</evidence>
<keyword evidence="3 5" id="KW-0732">Signal</keyword>
<gene>
    <name evidence="8" type="ORF">GCM10009533_10730</name>
</gene>
<dbReference type="PROSITE" id="PS51257">
    <property type="entry name" value="PROKAR_LIPOPROTEIN"/>
    <property type="match status" value="1"/>
</dbReference>
<keyword evidence="9" id="KW-1185">Reference proteome</keyword>
<dbReference type="Proteomes" id="UP001500729">
    <property type="component" value="Unassembled WGS sequence"/>
</dbReference>
<evidence type="ECO:0000259" key="7">
    <source>
        <dbReference type="Pfam" id="PF13229"/>
    </source>
</evidence>
<evidence type="ECO:0000313" key="9">
    <source>
        <dbReference type="Proteomes" id="UP001500729"/>
    </source>
</evidence>
<dbReference type="SMART" id="SM00710">
    <property type="entry name" value="PbH1"/>
    <property type="match status" value="5"/>
</dbReference>
<feature type="domain" description="DUF1565" evidence="6">
    <location>
        <begin position="51"/>
        <end position="92"/>
    </location>
</feature>
<evidence type="ECO:0008006" key="10">
    <source>
        <dbReference type="Google" id="ProtNLM"/>
    </source>
</evidence>